<accession>A0A0D0PYI0</accession>
<dbReference type="STRING" id="1123501.Wenmar_03913"/>
<dbReference type="eggNOG" id="ENOG5032ZPV">
    <property type="taxonomic scope" value="Bacteria"/>
</dbReference>
<evidence type="ECO:0000313" key="3">
    <source>
        <dbReference type="Proteomes" id="UP000035100"/>
    </source>
</evidence>
<proteinExistence type="predicted"/>
<evidence type="ECO:0008006" key="4">
    <source>
        <dbReference type="Google" id="ProtNLM"/>
    </source>
</evidence>
<keyword evidence="1" id="KW-0812">Transmembrane</keyword>
<dbReference type="RefSeq" id="WP_018301710.1">
    <property type="nucleotide sequence ID" value="NZ_KB902278.1"/>
</dbReference>
<dbReference type="AlphaFoldDB" id="A0A0D0PYI0"/>
<organism evidence="2 3">
    <name type="scientific">Wenxinia marina DSM 24838</name>
    <dbReference type="NCBI Taxonomy" id="1123501"/>
    <lineage>
        <taxon>Bacteria</taxon>
        <taxon>Pseudomonadati</taxon>
        <taxon>Pseudomonadota</taxon>
        <taxon>Alphaproteobacteria</taxon>
        <taxon>Rhodobacterales</taxon>
        <taxon>Roseobacteraceae</taxon>
        <taxon>Wenxinia</taxon>
    </lineage>
</organism>
<comment type="caution">
    <text evidence="2">The sequence shown here is derived from an EMBL/GenBank/DDBJ whole genome shotgun (WGS) entry which is preliminary data.</text>
</comment>
<evidence type="ECO:0000256" key="1">
    <source>
        <dbReference type="SAM" id="Phobius"/>
    </source>
</evidence>
<dbReference type="EMBL" id="AONG01000022">
    <property type="protein sequence ID" value="KIQ67489.1"/>
    <property type="molecule type" value="Genomic_DNA"/>
</dbReference>
<dbReference type="OrthoDB" id="7875780at2"/>
<evidence type="ECO:0000313" key="2">
    <source>
        <dbReference type="EMBL" id="KIQ67489.1"/>
    </source>
</evidence>
<reference evidence="2 3" key="1">
    <citation type="submission" date="2013-01" db="EMBL/GenBank/DDBJ databases">
        <authorList>
            <person name="Fiebig A."/>
            <person name="Goeker M."/>
            <person name="Klenk H.-P.P."/>
        </authorList>
    </citation>
    <scope>NUCLEOTIDE SEQUENCE [LARGE SCALE GENOMIC DNA]</scope>
    <source>
        <strain evidence="2 3">DSM 24838</strain>
    </source>
</reference>
<keyword evidence="1" id="KW-1133">Transmembrane helix</keyword>
<name>A0A0D0PYI0_9RHOB</name>
<dbReference type="Proteomes" id="UP000035100">
    <property type="component" value="Unassembled WGS sequence"/>
</dbReference>
<keyword evidence="3" id="KW-1185">Reference proteome</keyword>
<feature type="transmembrane region" description="Helical" evidence="1">
    <location>
        <begin position="38"/>
        <end position="61"/>
    </location>
</feature>
<feature type="transmembrane region" description="Helical" evidence="1">
    <location>
        <begin position="67"/>
        <end position="88"/>
    </location>
</feature>
<sequence length="91" mass="9156">MEAFFEALGWVAFVLLVLIGLAAGWIAGMLAGRNRLAYLALGVIGAIAAPLILFALGVTALAAGGVILILIVAAVGAALLLALGRAVFGRR</sequence>
<gene>
    <name evidence="2" type="ORF">Wenmar_03913</name>
</gene>
<feature type="transmembrane region" description="Helical" evidence="1">
    <location>
        <begin position="12"/>
        <end position="31"/>
    </location>
</feature>
<keyword evidence="1" id="KW-0472">Membrane</keyword>
<protein>
    <recommendedName>
        <fullName evidence="4">GlsB/YeaQ/YmgE family stress response membrane protein</fullName>
    </recommendedName>
</protein>